<dbReference type="Proteomes" id="UP000650511">
    <property type="component" value="Unassembled WGS sequence"/>
</dbReference>
<comment type="caution">
    <text evidence="5">The sequence shown here is derived from an EMBL/GenBank/DDBJ whole genome shotgun (WGS) entry which is preliminary data.</text>
</comment>
<dbReference type="PROSITE" id="PS51272">
    <property type="entry name" value="SLH"/>
    <property type="match status" value="2"/>
</dbReference>
<dbReference type="Gene3D" id="3.20.20.370">
    <property type="entry name" value="Glycoside hydrolase/deacetylase"/>
    <property type="match status" value="1"/>
</dbReference>
<dbReference type="CDD" id="cd10917">
    <property type="entry name" value="CE4_NodB_like_6s_7s"/>
    <property type="match status" value="1"/>
</dbReference>
<gene>
    <name evidence="5" type="ORF">GCM10011354_09090</name>
</gene>
<dbReference type="EMBL" id="BMHA01000003">
    <property type="protein sequence ID" value="GGI04437.1"/>
    <property type="molecule type" value="Genomic_DNA"/>
</dbReference>
<evidence type="ECO:0000259" key="3">
    <source>
        <dbReference type="PROSITE" id="PS51272"/>
    </source>
</evidence>
<evidence type="ECO:0000259" key="4">
    <source>
        <dbReference type="PROSITE" id="PS51677"/>
    </source>
</evidence>
<feature type="domain" description="NodB homology" evidence="4">
    <location>
        <begin position="65"/>
        <end position="243"/>
    </location>
</feature>
<dbReference type="InterPro" id="IPR050248">
    <property type="entry name" value="Polysacc_deacetylase_ArnD"/>
</dbReference>
<feature type="signal peptide" evidence="2">
    <location>
        <begin position="1"/>
        <end position="34"/>
    </location>
</feature>
<dbReference type="AlphaFoldDB" id="A0A8J3A6A4"/>
<dbReference type="GO" id="GO:0016810">
    <property type="term" value="F:hydrolase activity, acting on carbon-nitrogen (but not peptide) bonds"/>
    <property type="evidence" value="ECO:0007669"/>
    <property type="project" value="InterPro"/>
</dbReference>
<dbReference type="InterPro" id="IPR002509">
    <property type="entry name" value="NODB_dom"/>
</dbReference>
<dbReference type="SUPFAM" id="SSF88713">
    <property type="entry name" value="Glycoside hydrolase/deacetylase"/>
    <property type="match status" value="1"/>
</dbReference>
<proteinExistence type="predicted"/>
<organism evidence="5 6">
    <name type="scientific">Egicoccus halophilus</name>
    <dbReference type="NCBI Taxonomy" id="1670830"/>
    <lineage>
        <taxon>Bacteria</taxon>
        <taxon>Bacillati</taxon>
        <taxon>Actinomycetota</taxon>
        <taxon>Nitriliruptoria</taxon>
        <taxon>Egicoccales</taxon>
        <taxon>Egicoccaceae</taxon>
        <taxon>Egicoccus</taxon>
    </lineage>
</organism>
<dbReference type="InterPro" id="IPR011330">
    <property type="entry name" value="Glyco_hydro/deAcase_b/a-brl"/>
</dbReference>
<dbReference type="PANTHER" id="PTHR10587">
    <property type="entry name" value="GLYCOSYL TRANSFERASE-RELATED"/>
    <property type="match status" value="1"/>
</dbReference>
<evidence type="ECO:0008006" key="7">
    <source>
        <dbReference type="Google" id="ProtNLM"/>
    </source>
</evidence>
<evidence type="ECO:0000256" key="1">
    <source>
        <dbReference type="SAM" id="MobiDB-lite"/>
    </source>
</evidence>
<feature type="domain" description="SLH" evidence="3">
    <location>
        <begin position="251"/>
        <end position="311"/>
    </location>
</feature>
<dbReference type="InterPro" id="IPR001119">
    <property type="entry name" value="SLH_dom"/>
</dbReference>
<dbReference type="Pfam" id="PF01522">
    <property type="entry name" value="Polysacc_deac_1"/>
    <property type="match status" value="1"/>
</dbReference>
<dbReference type="OrthoDB" id="9763050at2"/>
<evidence type="ECO:0000313" key="5">
    <source>
        <dbReference type="EMBL" id="GGI04437.1"/>
    </source>
</evidence>
<dbReference type="GO" id="GO:0005975">
    <property type="term" value="P:carbohydrate metabolic process"/>
    <property type="evidence" value="ECO:0007669"/>
    <property type="project" value="InterPro"/>
</dbReference>
<evidence type="ECO:0000256" key="2">
    <source>
        <dbReference type="SAM" id="SignalP"/>
    </source>
</evidence>
<dbReference type="Pfam" id="PF00395">
    <property type="entry name" value="SLH"/>
    <property type="match status" value="1"/>
</dbReference>
<dbReference type="RefSeq" id="WP_130649633.1">
    <property type="nucleotide sequence ID" value="NZ_BMHA01000003.1"/>
</dbReference>
<keyword evidence="2" id="KW-0732">Signal</keyword>
<feature type="domain" description="SLH" evidence="3">
    <location>
        <begin position="312"/>
        <end position="376"/>
    </location>
</feature>
<feature type="chain" id="PRO_5038798379" description="Peptidoglycan/xylan/chitin deacetylase, PgdA/CDA1 family" evidence="2">
    <location>
        <begin position="35"/>
        <end position="430"/>
    </location>
</feature>
<evidence type="ECO:0000313" key="6">
    <source>
        <dbReference type="Proteomes" id="UP000650511"/>
    </source>
</evidence>
<feature type="region of interest" description="Disordered" evidence="1">
    <location>
        <begin position="36"/>
        <end position="63"/>
    </location>
</feature>
<name>A0A8J3A6A4_9ACTN</name>
<sequence>MVRAPRTAIAALGAVAGVLALATASLAGTAPALAVGNDEPIARDGTPDVASEAVAPAPTESCPTGHLAMTFDDGPDVHTGDVLDALAEHGVRATFFVEGAKVEDRPGLLRRVDREGHRVANHTYGHERLTEHPDEQIRSTIEAADHAIREAGVEPLPLLRPPFGATDARVRAVIESTGYRPLLWDLDSRDWESSAEQIVRRVLGDLAPGDVLLFHDGSSNTPETVRALPDVVDGARDRGYCFTVLDEHGDLAPLAFVDSGASVHTAAIERLADAGVTAGCHAEGPRFCTDESVTRAQMASFLARALDLPSAAPSGFEDVGAGAAHADAIDAVAGAGITAGCGDGSRYCPDEPVNRAQMATFLDRGLSLEDAEPADYVDVGRTATHAASIDALTAAGIAAGCDEQPPRYCPADPVRRDQMASFLDRGVLRR</sequence>
<dbReference type="PROSITE" id="PS51677">
    <property type="entry name" value="NODB"/>
    <property type="match status" value="1"/>
</dbReference>
<protein>
    <recommendedName>
        <fullName evidence="7">Peptidoglycan/xylan/chitin deacetylase, PgdA/CDA1 family</fullName>
    </recommendedName>
</protein>
<reference evidence="5" key="1">
    <citation type="journal article" date="2014" name="Int. J. Syst. Evol. Microbiol.">
        <title>Complete genome sequence of Corynebacterium casei LMG S-19264T (=DSM 44701T), isolated from a smear-ripened cheese.</title>
        <authorList>
            <consortium name="US DOE Joint Genome Institute (JGI-PGF)"/>
            <person name="Walter F."/>
            <person name="Albersmeier A."/>
            <person name="Kalinowski J."/>
            <person name="Ruckert C."/>
        </authorList>
    </citation>
    <scope>NUCLEOTIDE SEQUENCE</scope>
    <source>
        <strain evidence="5">CGMCC 1.14988</strain>
    </source>
</reference>
<reference evidence="5" key="2">
    <citation type="submission" date="2020-09" db="EMBL/GenBank/DDBJ databases">
        <authorList>
            <person name="Sun Q."/>
            <person name="Zhou Y."/>
        </authorList>
    </citation>
    <scope>NUCLEOTIDE SEQUENCE</scope>
    <source>
        <strain evidence="5">CGMCC 1.14988</strain>
    </source>
</reference>
<keyword evidence="6" id="KW-1185">Reference proteome</keyword>
<accession>A0A8J3A6A4</accession>